<comment type="caution">
    <text evidence="1">The sequence shown here is derived from an EMBL/GenBank/DDBJ whole genome shotgun (WGS) entry which is preliminary data.</text>
</comment>
<evidence type="ECO:0000313" key="1">
    <source>
        <dbReference type="EMBL" id="PLW34616.1"/>
    </source>
</evidence>
<protein>
    <recommendedName>
        <fullName evidence="3">DUF4219 domain-containing protein</fullName>
    </recommendedName>
</protein>
<proteinExistence type="predicted"/>
<accession>A0A2N5UA54</accession>
<dbReference type="EMBL" id="PGCJ01000273">
    <property type="protein sequence ID" value="PLW34616.1"/>
    <property type="molecule type" value="Genomic_DNA"/>
</dbReference>
<dbReference type="AlphaFoldDB" id="A0A2N5UA54"/>
<dbReference type="Proteomes" id="UP000235388">
    <property type="component" value="Unassembled WGS sequence"/>
</dbReference>
<sequence>MNDKPSTANIPTLTSYNFVDWSIQVEGYLKESDLYSFISEDEPPPVTPSKLKMYKSRKTKTSGVLQQTVGTSNYSKFKTDATKNDPFQMWKTLKATSGVTQRSGGSNALTLPKIWCSVSAAANQHSVAALAAR</sequence>
<dbReference type="OrthoDB" id="10446032at2759"/>
<reference evidence="1 2" key="1">
    <citation type="submission" date="2017-11" db="EMBL/GenBank/DDBJ databases">
        <title>De novo assembly and phasing of dikaryotic genomes from two isolates of Puccinia coronata f. sp. avenae, the causal agent of oat crown rust.</title>
        <authorList>
            <person name="Miller M.E."/>
            <person name="Zhang Y."/>
            <person name="Omidvar V."/>
            <person name="Sperschneider J."/>
            <person name="Schwessinger B."/>
            <person name="Raley C."/>
            <person name="Palmer J.M."/>
            <person name="Garnica D."/>
            <person name="Upadhyaya N."/>
            <person name="Rathjen J."/>
            <person name="Taylor J.M."/>
            <person name="Park R.F."/>
            <person name="Dodds P.N."/>
            <person name="Hirsch C.D."/>
            <person name="Kianian S.F."/>
            <person name="Figueroa M."/>
        </authorList>
    </citation>
    <scope>NUCLEOTIDE SEQUENCE [LARGE SCALE GENOMIC DNA]</scope>
    <source>
        <strain evidence="1">12NC29</strain>
    </source>
</reference>
<gene>
    <name evidence="1" type="ORF">PCANC_16054</name>
</gene>
<evidence type="ECO:0000313" key="2">
    <source>
        <dbReference type="Proteomes" id="UP000235388"/>
    </source>
</evidence>
<dbReference type="STRING" id="200324.A0A2N5UA54"/>
<name>A0A2N5UA54_9BASI</name>
<evidence type="ECO:0008006" key="3">
    <source>
        <dbReference type="Google" id="ProtNLM"/>
    </source>
</evidence>
<keyword evidence="2" id="KW-1185">Reference proteome</keyword>
<organism evidence="1 2">
    <name type="scientific">Puccinia coronata f. sp. avenae</name>
    <dbReference type="NCBI Taxonomy" id="200324"/>
    <lineage>
        <taxon>Eukaryota</taxon>
        <taxon>Fungi</taxon>
        <taxon>Dikarya</taxon>
        <taxon>Basidiomycota</taxon>
        <taxon>Pucciniomycotina</taxon>
        <taxon>Pucciniomycetes</taxon>
        <taxon>Pucciniales</taxon>
        <taxon>Pucciniaceae</taxon>
        <taxon>Puccinia</taxon>
    </lineage>
</organism>